<dbReference type="RefSeq" id="WP_021711634.1">
    <property type="nucleotide sequence ID" value="NZ_BAOB01000246.1"/>
</dbReference>
<name>U3C964_9VIBR</name>
<gene>
    <name evidence="1" type="ORF">VAZ01S_098_00080</name>
</gene>
<reference evidence="1 2" key="1">
    <citation type="submission" date="2013-09" db="EMBL/GenBank/DDBJ databases">
        <title>Whole genome shotgun sequence of Vibrio azureus NBRC 104587.</title>
        <authorList>
            <person name="Isaki S."/>
            <person name="Hosoyama A."/>
            <person name="Numata M."/>
            <person name="Hashimoto M."/>
            <person name="Hosoyama Y."/>
            <person name="Tsuchikane K."/>
            <person name="Noguchi M."/>
            <person name="Hirakata S."/>
            <person name="Ichikawa N."/>
            <person name="Ohji S."/>
            <person name="Yamazoe A."/>
            <person name="Fujita N."/>
        </authorList>
    </citation>
    <scope>NUCLEOTIDE SEQUENCE [LARGE SCALE GENOMIC DNA]</scope>
    <source>
        <strain evidence="1 2">NBRC 104587</strain>
    </source>
</reference>
<comment type="caution">
    <text evidence="1">The sequence shown here is derived from an EMBL/GenBank/DDBJ whole genome shotgun (WGS) entry which is preliminary data.</text>
</comment>
<dbReference type="InterPro" id="IPR019657">
    <property type="entry name" value="ComFB"/>
</dbReference>
<proteinExistence type="predicted"/>
<sequence length="116" mass="13195">MQISAEVHNYMETLVGQLLSESNIVAQFNSEQLADIACLALVQLKPVYIRHDIDFLATLPEDKLTQLKHNASVAVENAVKMIEQDRRQNRNNDVPILLSYSNESRQNALELYDDPI</sequence>
<dbReference type="Proteomes" id="UP000016567">
    <property type="component" value="Unassembled WGS sequence"/>
</dbReference>
<dbReference type="EMBL" id="BATL01000098">
    <property type="protein sequence ID" value="GAD77899.1"/>
    <property type="molecule type" value="Genomic_DNA"/>
</dbReference>
<evidence type="ECO:0000313" key="2">
    <source>
        <dbReference type="Proteomes" id="UP000016567"/>
    </source>
</evidence>
<keyword evidence="2" id="KW-1185">Reference proteome</keyword>
<dbReference type="AlphaFoldDB" id="U3C964"/>
<evidence type="ECO:0008006" key="3">
    <source>
        <dbReference type="Google" id="ProtNLM"/>
    </source>
</evidence>
<accession>U3C964</accession>
<dbReference type="OrthoDB" id="5895647at2"/>
<organism evidence="1 2">
    <name type="scientific">Vibrio azureus NBRC 104587</name>
    <dbReference type="NCBI Taxonomy" id="1219077"/>
    <lineage>
        <taxon>Bacteria</taxon>
        <taxon>Pseudomonadati</taxon>
        <taxon>Pseudomonadota</taxon>
        <taxon>Gammaproteobacteria</taxon>
        <taxon>Vibrionales</taxon>
        <taxon>Vibrionaceae</taxon>
        <taxon>Vibrio</taxon>
    </lineage>
</organism>
<evidence type="ECO:0000313" key="1">
    <source>
        <dbReference type="EMBL" id="GAD77899.1"/>
    </source>
</evidence>
<dbReference type="Pfam" id="PF10719">
    <property type="entry name" value="ComFB"/>
    <property type="match status" value="1"/>
</dbReference>
<dbReference type="eggNOG" id="ENOG5033HKA">
    <property type="taxonomic scope" value="Bacteria"/>
</dbReference>
<dbReference type="STRING" id="1219077.VAZ01S_098_00080"/>
<protein>
    <recommendedName>
        <fullName evidence="3">Late competence development protein ComFB</fullName>
    </recommendedName>
</protein>